<dbReference type="PANTHER" id="PTHR11712:SF347">
    <property type="entry name" value="BETA KETOACYL-ACYL CARRIER PROTEIN SYNTHASE"/>
    <property type="match status" value="1"/>
</dbReference>
<dbReference type="AlphaFoldDB" id="A0A5N6A315"/>
<evidence type="ECO:0000313" key="7">
    <source>
        <dbReference type="Proteomes" id="UP000314251"/>
    </source>
</evidence>
<evidence type="ECO:0000313" key="6">
    <source>
        <dbReference type="EMBL" id="KAB8162306.1"/>
    </source>
</evidence>
<evidence type="ECO:0000256" key="3">
    <source>
        <dbReference type="ARBA" id="ARBA00023315"/>
    </source>
</evidence>
<dbReference type="InterPro" id="IPR016039">
    <property type="entry name" value="Thiolase-like"/>
</dbReference>
<dbReference type="EC" id="2.3.1.179" evidence="6"/>
<dbReference type="InterPro" id="IPR014031">
    <property type="entry name" value="Ketoacyl_synth_C"/>
</dbReference>
<dbReference type="Pfam" id="PF00109">
    <property type="entry name" value="ketoacyl-synt"/>
    <property type="match status" value="1"/>
</dbReference>
<dbReference type="Pfam" id="PF02801">
    <property type="entry name" value="Ketoacyl-synt_C"/>
    <property type="match status" value="1"/>
</dbReference>
<dbReference type="Proteomes" id="UP000314251">
    <property type="component" value="Unassembled WGS sequence"/>
</dbReference>
<dbReference type="InterPro" id="IPR000794">
    <property type="entry name" value="Beta-ketoacyl_synthase"/>
</dbReference>
<feature type="domain" description="Ketosynthase family 3 (KS3)" evidence="5">
    <location>
        <begin position="2"/>
        <end position="407"/>
    </location>
</feature>
<keyword evidence="7" id="KW-1185">Reference proteome</keyword>
<protein>
    <submittedName>
        <fullName evidence="6">Beta-ketoacyl-ACP synthase II</fullName>
        <ecNumber evidence="6">2.3.1.179</ecNumber>
    </submittedName>
</protein>
<dbReference type="PROSITE" id="PS52004">
    <property type="entry name" value="KS3_2"/>
    <property type="match status" value="1"/>
</dbReference>
<dbReference type="EMBL" id="VDLY02000015">
    <property type="protein sequence ID" value="KAB8162306.1"/>
    <property type="molecule type" value="Genomic_DNA"/>
</dbReference>
<dbReference type="FunFam" id="3.40.47.10:FF:000018">
    <property type="entry name" value="3-oxoacyl-[acyl-carrier-protein] synthase 2"/>
    <property type="match status" value="1"/>
</dbReference>
<dbReference type="PROSITE" id="PS00606">
    <property type="entry name" value="KS3_1"/>
    <property type="match status" value="1"/>
</dbReference>
<dbReference type="InterPro" id="IPR018201">
    <property type="entry name" value="Ketoacyl_synth_AS"/>
</dbReference>
<reference evidence="6" key="1">
    <citation type="submission" date="2019-10" db="EMBL/GenBank/DDBJ databases">
        <title>Nonomuraea sp. nov., isolated from Phyllanthus amarus.</title>
        <authorList>
            <person name="Klykleung N."/>
            <person name="Tanasupawat S."/>
        </authorList>
    </citation>
    <scope>NUCLEOTIDE SEQUENCE [LARGE SCALE GENOMIC DNA]</scope>
    <source>
        <strain evidence="6">3MP-10</strain>
    </source>
</reference>
<dbReference type="Gene3D" id="3.40.47.10">
    <property type="match status" value="1"/>
</dbReference>
<proteinExistence type="inferred from homology"/>
<dbReference type="GO" id="GO:0006633">
    <property type="term" value="P:fatty acid biosynthetic process"/>
    <property type="evidence" value="ECO:0007669"/>
    <property type="project" value="InterPro"/>
</dbReference>
<name>A0A5N6A315_9ACTN</name>
<evidence type="ECO:0000259" key="5">
    <source>
        <dbReference type="PROSITE" id="PS52004"/>
    </source>
</evidence>
<accession>A0A5N6A315</accession>
<dbReference type="GO" id="GO:0004315">
    <property type="term" value="F:3-oxoacyl-[acyl-carrier-protein] synthase activity"/>
    <property type="evidence" value="ECO:0007669"/>
    <property type="project" value="UniProtKB-EC"/>
</dbReference>
<dbReference type="CDD" id="cd00834">
    <property type="entry name" value="KAS_I_II"/>
    <property type="match status" value="1"/>
</dbReference>
<evidence type="ECO:0000256" key="1">
    <source>
        <dbReference type="ARBA" id="ARBA00008467"/>
    </source>
</evidence>
<sequence length="408" mass="41432">MGRGVAVTGIGLVTPAGIGVAENWERVLTGVSAAATDPELKGEKVDISCRVPGFDPVAALGRRHAWKLDRFTQLALVGARQAVADSGLDTESWDRTRVGVVIGNSLGGAATLEKQLRTYFEGAPEDVSALMIPMGMVNMVAGQVAMDLRVHGPSLVTATACASGASAIGTAREWLLSGVCDVVLAGGTESAISPGTLNGLSRMGALSGRTHDPAAASRPFAQDRDGFVAGEGAAILVLERCADAQARGARRYADVAGFGASSDAHHATAPHPQGAGLARALRDALAQAGVLPDEVQHVNAHGTSTPMNDLTEARALHAVFGDRPAVTSTKGVTGHTLAAAGAVEAAYTALALHHGAVPPTANLRSVDPGIDVDIDVVTSGPRRQRLSVAASTSLGFGGHNAALVLTAA</sequence>
<dbReference type="PANTHER" id="PTHR11712">
    <property type="entry name" value="POLYKETIDE SYNTHASE-RELATED"/>
    <property type="match status" value="1"/>
</dbReference>
<comment type="caution">
    <text evidence="6">The sequence shown here is derived from an EMBL/GenBank/DDBJ whole genome shotgun (WGS) entry which is preliminary data.</text>
</comment>
<dbReference type="SUPFAM" id="SSF53901">
    <property type="entry name" value="Thiolase-like"/>
    <property type="match status" value="2"/>
</dbReference>
<comment type="similarity">
    <text evidence="1 4">Belongs to the thiolase-like superfamily. Beta-ketoacyl-ACP synthases family.</text>
</comment>
<dbReference type="OrthoDB" id="9808669at2"/>
<evidence type="ECO:0000256" key="4">
    <source>
        <dbReference type="RuleBase" id="RU003694"/>
    </source>
</evidence>
<gene>
    <name evidence="6" type="ORF">FH607_022620</name>
</gene>
<dbReference type="NCBIfam" id="NF005589">
    <property type="entry name" value="PRK07314.1"/>
    <property type="match status" value="1"/>
</dbReference>
<dbReference type="InterPro" id="IPR020841">
    <property type="entry name" value="PKS_Beta-ketoAc_synthase_dom"/>
</dbReference>
<keyword evidence="3 6" id="KW-0012">Acyltransferase</keyword>
<dbReference type="SMART" id="SM00825">
    <property type="entry name" value="PKS_KS"/>
    <property type="match status" value="1"/>
</dbReference>
<keyword evidence="2 4" id="KW-0808">Transferase</keyword>
<organism evidence="6 7">
    <name type="scientific">Streptomyces mimosae</name>
    <dbReference type="NCBI Taxonomy" id="2586635"/>
    <lineage>
        <taxon>Bacteria</taxon>
        <taxon>Bacillati</taxon>
        <taxon>Actinomycetota</taxon>
        <taxon>Actinomycetes</taxon>
        <taxon>Kitasatosporales</taxon>
        <taxon>Streptomycetaceae</taxon>
        <taxon>Streptomyces</taxon>
    </lineage>
</organism>
<evidence type="ECO:0000256" key="2">
    <source>
        <dbReference type="ARBA" id="ARBA00022679"/>
    </source>
</evidence>
<dbReference type="InterPro" id="IPR014030">
    <property type="entry name" value="Ketoacyl_synth_N"/>
</dbReference>